<keyword evidence="1" id="KW-0805">Transcription regulation</keyword>
<evidence type="ECO:0000256" key="2">
    <source>
        <dbReference type="ARBA" id="ARBA00023125"/>
    </source>
</evidence>
<organism evidence="5 6">
    <name type="scientific">Pseudonocardia eucalypti</name>
    <dbReference type="NCBI Taxonomy" id="648755"/>
    <lineage>
        <taxon>Bacteria</taxon>
        <taxon>Bacillati</taxon>
        <taxon>Actinomycetota</taxon>
        <taxon>Actinomycetes</taxon>
        <taxon>Pseudonocardiales</taxon>
        <taxon>Pseudonocardiaceae</taxon>
        <taxon>Pseudonocardia</taxon>
    </lineage>
</organism>
<comment type="caution">
    <text evidence="5">The sequence shown here is derived from an EMBL/GenBank/DDBJ whole genome shotgun (WGS) entry which is preliminary data.</text>
</comment>
<keyword evidence="6" id="KW-1185">Reference proteome</keyword>
<evidence type="ECO:0000313" key="6">
    <source>
        <dbReference type="Proteomes" id="UP001428817"/>
    </source>
</evidence>
<dbReference type="InterPro" id="IPR001867">
    <property type="entry name" value="OmpR/PhoB-type_DNA-bd"/>
</dbReference>
<protein>
    <submittedName>
        <fullName evidence="5">GAF domain-containing protein</fullName>
    </submittedName>
</protein>
<name>A0ABP9PPG5_9PSEU</name>
<proteinExistence type="predicted"/>
<evidence type="ECO:0000313" key="5">
    <source>
        <dbReference type="EMBL" id="GAA5148778.1"/>
    </source>
</evidence>
<evidence type="ECO:0000256" key="1">
    <source>
        <dbReference type="ARBA" id="ARBA00023015"/>
    </source>
</evidence>
<feature type="domain" description="OmpR/PhoB-type" evidence="4">
    <location>
        <begin position="253"/>
        <end position="318"/>
    </location>
</feature>
<evidence type="ECO:0000256" key="3">
    <source>
        <dbReference type="ARBA" id="ARBA00023163"/>
    </source>
</evidence>
<sequence>MRRPAREPVRTARQLADIRECVIAGALPRARARPVVFESWRRSLAARVDPERGDGPPIAFDRQQTAEIRAGHPLAATLPLLRETLLADDAVHMMIVTDEGGHILWREGHHTLLRPAEDVGLTEGTRWSEDAIGTNAMGTALAEGASVRIHSAEHLVRRYDAWTCAAAPVHDPDTGRIIGVVDLTGPARGFHPSTMALVGAAAKLAEGFLRDQLRARGALIAPVLGAPVASRAAPPDHLVLRFLGRPPVAGLDGRLIRLSARHADMLTLLALRPAGVSAEQLATEVYGERGNPVTARAEIHRLRTRLGPSVLGSGPYRLSAPLDADFLRVRDELRAGRVRRAVAAYTGELLPGSEAPAVVEERELLAATVRRAVLDAGDVEAMWLLAETRAGADDLELAERLAHALPIADPRHAGMAARAAHLARS</sequence>
<dbReference type="InterPro" id="IPR029016">
    <property type="entry name" value="GAF-like_dom_sf"/>
</dbReference>
<keyword evidence="3" id="KW-0804">Transcription</keyword>
<dbReference type="InterPro" id="IPR036388">
    <property type="entry name" value="WH-like_DNA-bd_sf"/>
</dbReference>
<evidence type="ECO:0000259" key="4">
    <source>
        <dbReference type="SMART" id="SM00862"/>
    </source>
</evidence>
<dbReference type="Gene3D" id="1.10.10.10">
    <property type="entry name" value="Winged helix-like DNA-binding domain superfamily/Winged helix DNA-binding domain"/>
    <property type="match status" value="1"/>
</dbReference>
<reference evidence="6" key="1">
    <citation type="journal article" date="2019" name="Int. J. Syst. Evol. Microbiol.">
        <title>The Global Catalogue of Microorganisms (GCM) 10K type strain sequencing project: providing services to taxonomists for standard genome sequencing and annotation.</title>
        <authorList>
            <consortium name="The Broad Institute Genomics Platform"/>
            <consortium name="The Broad Institute Genome Sequencing Center for Infectious Disease"/>
            <person name="Wu L."/>
            <person name="Ma J."/>
        </authorList>
    </citation>
    <scope>NUCLEOTIDE SEQUENCE [LARGE SCALE GENOMIC DNA]</scope>
    <source>
        <strain evidence="6">JCM 18303</strain>
    </source>
</reference>
<dbReference type="Pfam" id="PF01590">
    <property type="entry name" value="GAF"/>
    <property type="match status" value="1"/>
</dbReference>
<dbReference type="EMBL" id="BAABJP010000004">
    <property type="protein sequence ID" value="GAA5148778.1"/>
    <property type="molecule type" value="Genomic_DNA"/>
</dbReference>
<dbReference type="SMART" id="SM00862">
    <property type="entry name" value="Trans_reg_C"/>
    <property type="match status" value="1"/>
</dbReference>
<keyword evidence="2" id="KW-0238">DNA-binding</keyword>
<dbReference type="Gene3D" id="3.30.450.40">
    <property type="match status" value="1"/>
</dbReference>
<accession>A0ABP9PPG5</accession>
<dbReference type="InterPro" id="IPR003018">
    <property type="entry name" value="GAF"/>
</dbReference>
<dbReference type="Proteomes" id="UP001428817">
    <property type="component" value="Unassembled WGS sequence"/>
</dbReference>
<gene>
    <name evidence="5" type="ORF">GCM10023321_11590</name>
</gene>